<evidence type="ECO:0000313" key="2">
    <source>
        <dbReference type="EMBL" id="SVC81614.1"/>
    </source>
</evidence>
<dbReference type="Gene3D" id="3.90.660.20">
    <property type="entry name" value="Protoporphyrinogen oxidase, mitochondrial, domain 2"/>
    <property type="match status" value="1"/>
</dbReference>
<proteinExistence type="predicted"/>
<dbReference type="InterPro" id="IPR050464">
    <property type="entry name" value="Zeta_carotene_desat/Oxidored"/>
</dbReference>
<dbReference type="PANTHER" id="PTHR42923">
    <property type="entry name" value="PROTOPORPHYRINOGEN OXIDASE"/>
    <property type="match status" value="1"/>
</dbReference>
<sequence>MPGKLSGKNIAIVGGGFTGLTAAYKMSQLGARVTIFEAGNVLGGLAAGCTILDAPAEKAYHFLYKTDKHMIRLLEELGLRDKLTYYKSSVSTYYGNQLYPMMNPMDLIKFLPLKFHNRIRAGLVVLYLQNVKNWRKLAEISAMEWLTKFAGKQVTDVIWEPLLRGKFDVYFDKVTMAWLWGRIKQRVDSRDKKAKGEVLGYIDGGFATIVKELIKKIEETGLAKFELNTPIKMIEHYSENDAVKVTTNNKDLTFDGVLLTVSCKVAERILQNFKNSNAGYFQKLEGIKYLDAAILLFATDKPITKYYWHNINTPNSP</sequence>
<dbReference type="Gene3D" id="3.50.50.60">
    <property type="entry name" value="FAD/NAD(P)-binding domain"/>
    <property type="match status" value="1"/>
</dbReference>
<dbReference type="InterPro" id="IPR002937">
    <property type="entry name" value="Amino_oxidase"/>
</dbReference>
<dbReference type="SUPFAM" id="SSF51905">
    <property type="entry name" value="FAD/NAD(P)-binding domain"/>
    <property type="match status" value="1"/>
</dbReference>
<feature type="non-terminal residue" evidence="2">
    <location>
        <position position="317"/>
    </location>
</feature>
<name>A0A382Q7Q5_9ZZZZ</name>
<dbReference type="GO" id="GO:0016491">
    <property type="term" value="F:oxidoreductase activity"/>
    <property type="evidence" value="ECO:0007669"/>
    <property type="project" value="InterPro"/>
</dbReference>
<reference evidence="2" key="1">
    <citation type="submission" date="2018-05" db="EMBL/GenBank/DDBJ databases">
        <authorList>
            <person name="Lanie J.A."/>
            <person name="Ng W.-L."/>
            <person name="Kazmierczak K.M."/>
            <person name="Andrzejewski T.M."/>
            <person name="Davidsen T.M."/>
            <person name="Wayne K.J."/>
            <person name="Tettelin H."/>
            <person name="Glass J.I."/>
            <person name="Rusch D."/>
            <person name="Podicherti R."/>
            <person name="Tsui H.-C.T."/>
            <person name="Winkler M.E."/>
        </authorList>
    </citation>
    <scope>NUCLEOTIDE SEQUENCE</scope>
</reference>
<dbReference type="InterPro" id="IPR036188">
    <property type="entry name" value="FAD/NAD-bd_sf"/>
</dbReference>
<accession>A0A382Q7Q5</accession>
<dbReference type="Gene3D" id="1.10.3110.10">
    <property type="entry name" value="protoporphyrinogen ix oxidase, domain 3"/>
    <property type="match status" value="1"/>
</dbReference>
<dbReference type="EMBL" id="UINC01112573">
    <property type="protein sequence ID" value="SVC81614.1"/>
    <property type="molecule type" value="Genomic_DNA"/>
</dbReference>
<dbReference type="PANTHER" id="PTHR42923:SF46">
    <property type="entry name" value="AMINE OXIDASE"/>
    <property type="match status" value="1"/>
</dbReference>
<dbReference type="AlphaFoldDB" id="A0A382Q7Q5"/>
<gene>
    <name evidence="2" type="ORF">METZ01_LOCUS334468</name>
</gene>
<feature type="domain" description="Amine oxidase" evidence="1">
    <location>
        <begin position="17"/>
        <end position="303"/>
    </location>
</feature>
<protein>
    <recommendedName>
        <fullName evidence="1">Amine oxidase domain-containing protein</fullName>
    </recommendedName>
</protein>
<dbReference type="Pfam" id="PF01593">
    <property type="entry name" value="Amino_oxidase"/>
    <property type="match status" value="1"/>
</dbReference>
<dbReference type="NCBIfam" id="NF005560">
    <property type="entry name" value="PRK07233.1"/>
    <property type="match status" value="1"/>
</dbReference>
<evidence type="ECO:0000259" key="1">
    <source>
        <dbReference type="Pfam" id="PF01593"/>
    </source>
</evidence>
<organism evidence="2">
    <name type="scientific">marine metagenome</name>
    <dbReference type="NCBI Taxonomy" id="408172"/>
    <lineage>
        <taxon>unclassified sequences</taxon>
        <taxon>metagenomes</taxon>
        <taxon>ecological metagenomes</taxon>
    </lineage>
</organism>